<dbReference type="GO" id="GO:0006265">
    <property type="term" value="P:DNA topological change"/>
    <property type="evidence" value="ECO:0007669"/>
    <property type="project" value="InterPro"/>
</dbReference>
<dbReference type="GO" id="GO:0003917">
    <property type="term" value="F:DNA topoisomerase type I (single strand cut, ATP-independent) activity"/>
    <property type="evidence" value="ECO:0007669"/>
    <property type="project" value="InterPro"/>
</dbReference>
<feature type="domain" description="DNA topoisomerase type IA zn finger" evidence="1">
    <location>
        <begin position="63"/>
        <end position="97"/>
    </location>
</feature>
<dbReference type="Pfam" id="PF01396">
    <property type="entry name" value="Zn_ribbon_Top1"/>
    <property type="match status" value="3"/>
</dbReference>
<dbReference type="SUPFAM" id="SSF57783">
    <property type="entry name" value="Zinc beta-ribbon"/>
    <property type="match status" value="2"/>
</dbReference>
<dbReference type="PATRIC" id="fig|1129374.4.peg.1840"/>
<proteinExistence type="predicted"/>
<evidence type="ECO:0000313" key="2">
    <source>
        <dbReference type="EMBL" id="EHR41018.1"/>
    </source>
</evidence>
<sequence length="179" mass="19809">MSDHNPLFQLPQHAEPCPQCGQPLVIRSGKSGPFLGCSSYPACDYLKPLHQHDNTVVKILQDEPCPECAAPLAVKHGRYGMFIGCTRYPDCHFVVHEEASASSSIACPQCQQGQLTERLSKFGKTFWGCNRYPDCRFLVNDAPQLGTCQFCQFPLLLQKKSGLYCAAKACQKKQPAKAD</sequence>
<dbReference type="InterPro" id="IPR013498">
    <property type="entry name" value="Topo_IA_Znf"/>
</dbReference>
<dbReference type="AlphaFoldDB" id="H3ZEQ5"/>
<dbReference type="PANTHER" id="PTHR42785">
    <property type="entry name" value="DNA TOPOISOMERASE, TYPE IA, CORE"/>
    <property type="match status" value="1"/>
</dbReference>
<keyword evidence="2" id="KW-0413">Isomerase</keyword>
<dbReference type="GO" id="GO:0005694">
    <property type="term" value="C:chromosome"/>
    <property type="evidence" value="ECO:0007669"/>
    <property type="project" value="InterPro"/>
</dbReference>
<feature type="domain" description="DNA topoisomerase type IA zn finger" evidence="1">
    <location>
        <begin position="15"/>
        <end position="50"/>
    </location>
</feature>
<evidence type="ECO:0000259" key="1">
    <source>
        <dbReference type="Pfam" id="PF01396"/>
    </source>
</evidence>
<accession>H3ZEQ5</accession>
<keyword evidence="3" id="KW-1185">Reference proteome</keyword>
<dbReference type="PANTHER" id="PTHR42785:SF1">
    <property type="entry name" value="DNA TOPOISOMERASE"/>
    <property type="match status" value="1"/>
</dbReference>
<dbReference type="STRING" id="1129374.AJE_09197"/>
<dbReference type="EMBL" id="AHTH01000023">
    <property type="protein sequence ID" value="EHR41018.1"/>
    <property type="molecule type" value="Genomic_DNA"/>
</dbReference>
<dbReference type="Proteomes" id="UP000012046">
    <property type="component" value="Unassembled WGS sequence"/>
</dbReference>
<evidence type="ECO:0000313" key="3">
    <source>
        <dbReference type="Proteomes" id="UP000012046"/>
    </source>
</evidence>
<dbReference type="InterPro" id="IPR000380">
    <property type="entry name" value="Topo_IA"/>
</dbReference>
<protein>
    <submittedName>
        <fullName evidence="2">DNA topoisomerase</fullName>
    </submittedName>
</protein>
<comment type="caution">
    <text evidence="2">The sequence shown here is derived from an EMBL/GenBank/DDBJ whole genome shotgun (WGS) entry which is preliminary data.</text>
</comment>
<feature type="domain" description="DNA topoisomerase type IA zn finger" evidence="1">
    <location>
        <begin position="106"/>
        <end position="142"/>
    </location>
</feature>
<organism evidence="2 3">
    <name type="scientific">Alishewanella jeotgali KCTC 22429</name>
    <dbReference type="NCBI Taxonomy" id="1129374"/>
    <lineage>
        <taxon>Bacteria</taxon>
        <taxon>Pseudomonadati</taxon>
        <taxon>Pseudomonadota</taxon>
        <taxon>Gammaproteobacteria</taxon>
        <taxon>Alteromonadales</taxon>
        <taxon>Alteromonadaceae</taxon>
        <taxon>Alishewanella</taxon>
    </lineage>
</organism>
<gene>
    <name evidence="2" type="ORF">AJE_09197</name>
</gene>
<name>H3ZEQ5_9ALTE</name>
<dbReference type="eggNOG" id="COG0551">
    <property type="taxonomic scope" value="Bacteria"/>
</dbReference>
<dbReference type="Gene3D" id="3.30.65.10">
    <property type="entry name" value="Bacterial Topoisomerase I, domain 1"/>
    <property type="match status" value="3"/>
</dbReference>
<dbReference type="GO" id="GO:0003677">
    <property type="term" value="F:DNA binding"/>
    <property type="evidence" value="ECO:0007669"/>
    <property type="project" value="InterPro"/>
</dbReference>
<reference evidence="2 3" key="1">
    <citation type="journal article" date="2012" name="J. Bacteriol.">
        <title>Genome Sequence of Extracellular-Protease-Producing Alishewanella jeotgali Isolated from Traditional Korean Fermented Seafood.</title>
        <authorList>
            <person name="Jung J."/>
            <person name="Chun J."/>
            <person name="Park W."/>
        </authorList>
    </citation>
    <scope>NUCLEOTIDE SEQUENCE [LARGE SCALE GENOMIC DNA]</scope>
    <source>
        <strain evidence="2 3">KCTC 22429</strain>
    </source>
</reference>